<evidence type="ECO:0000313" key="2">
    <source>
        <dbReference type="Proteomes" id="UP000254834"/>
    </source>
</evidence>
<gene>
    <name evidence="1" type="ORF">C0J27_00895</name>
</gene>
<protein>
    <submittedName>
        <fullName evidence="1">Uncharacterized protein</fullName>
    </submittedName>
</protein>
<sequence>MRVVLIFLYCIVFLHGNVVQSMHQYIPQSMTSTEFFQFSLLRCGGRYLHQTLNNTVHYNDVEDQNIVIAAVQASENFPIGQVEHVSYESIAPQSSQNFIHADAVESFIPVLYAVNSSRHVRVIYEERFTPNRNRIITIPAVSEQEYCNENTRNCLNCCVFSTVVSLACFGCIFYR</sequence>
<dbReference type="EMBL" id="CP025544">
    <property type="protein sequence ID" value="AXK60309.1"/>
    <property type="molecule type" value="Genomic_DNA"/>
</dbReference>
<dbReference type="RefSeq" id="WP_115585324.1">
    <property type="nucleotide sequence ID" value="NZ_CP025544.1"/>
</dbReference>
<organism evidence="1 2">
    <name type="scientific">Candidatus Chromulinivorax destructor</name>
    <dbReference type="NCBI Taxonomy" id="2066483"/>
    <lineage>
        <taxon>Bacteria</taxon>
        <taxon>Candidatus Babelota</taxon>
        <taxon>Candidatus Babeliae</taxon>
        <taxon>Candidatus Babeliales</taxon>
        <taxon>Candidatus Chromulinivoraceae</taxon>
        <taxon>Candidatus Chromulinivorax</taxon>
    </lineage>
</organism>
<evidence type="ECO:0000313" key="1">
    <source>
        <dbReference type="EMBL" id="AXK60309.1"/>
    </source>
</evidence>
<reference evidence="1 2" key="1">
    <citation type="submission" date="2017-12" db="EMBL/GenBank/DDBJ databases">
        <title>Chromulinavorax destructans is a abundant pathogen of dominant heterotrophic picoflagllates.</title>
        <authorList>
            <person name="Deeg C.M."/>
            <person name="Zimmer M."/>
            <person name="Suttle C.A."/>
        </authorList>
    </citation>
    <scope>NUCLEOTIDE SEQUENCE [LARGE SCALE GENOMIC DNA]</scope>
    <source>
        <strain evidence="1 2">SeV1</strain>
    </source>
</reference>
<name>A0A345ZAJ2_9BACT</name>
<keyword evidence="2" id="KW-1185">Reference proteome</keyword>
<accession>A0A345ZAJ2</accession>
<dbReference type="Proteomes" id="UP000254834">
    <property type="component" value="Chromosome"/>
</dbReference>
<proteinExistence type="predicted"/>
<dbReference type="KEGG" id="cdes:C0J27_00895"/>
<dbReference type="AlphaFoldDB" id="A0A345ZAJ2"/>